<dbReference type="PANTHER" id="PTHR12147">
    <property type="entry name" value="METALLOPEPTIDASE M28 FAMILY MEMBER"/>
    <property type="match status" value="1"/>
</dbReference>
<feature type="domain" description="Peptidase M28" evidence="2">
    <location>
        <begin position="242"/>
        <end position="434"/>
    </location>
</feature>
<organism evidence="3 4">
    <name type="scientific">Paenisporosarcina macmurdoensis</name>
    <dbReference type="NCBI Taxonomy" id="212659"/>
    <lineage>
        <taxon>Bacteria</taxon>
        <taxon>Bacillati</taxon>
        <taxon>Bacillota</taxon>
        <taxon>Bacilli</taxon>
        <taxon>Bacillales</taxon>
        <taxon>Caryophanaceae</taxon>
        <taxon>Paenisporosarcina</taxon>
    </lineage>
</organism>
<dbReference type="RefSeq" id="WP_377735151.1">
    <property type="nucleotide sequence ID" value="NZ_JBHSRI010000025.1"/>
</dbReference>
<evidence type="ECO:0000259" key="1">
    <source>
        <dbReference type="Pfam" id="PF02225"/>
    </source>
</evidence>
<dbReference type="InterPro" id="IPR046450">
    <property type="entry name" value="PA_dom_sf"/>
</dbReference>
<comment type="caution">
    <text evidence="3">The sequence shown here is derived from an EMBL/GenBank/DDBJ whole genome shotgun (WGS) entry which is preliminary data.</text>
</comment>
<dbReference type="InterPro" id="IPR007484">
    <property type="entry name" value="Peptidase_M28"/>
</dbReference>
<dbReference type="InterPro" id="IPR003137">
    <property type="entry name" value="PA_domain"/>
</dbReference>
<dbReference type="PANTHER" id="PTHR12147:SF26">
    <property type="entry name" value="PEPTIDASE M28 DOMAIN-CONTAINING PROTEIN"/>
    <property type="match status" value="1"/>
</dbReference>
<dbReference type="Proteomes" id="UP001596170">
    <property type="component" value="Unassembled WGS sequence"/>
</dbReference>
<dbReference type="Gene3D" id="3.40.630.10">
    <property type="entry name" value="Zn peptidases"/>
    <property type="match status" value="1"/>
</dbReference>
<keyword evidence="4" id="KW-1185">Reference proteome</keyword>
<dbReference type="Pfam" id="PF04389">
    <property type="entry name" value="Peptidase_M28"/>
    <property type="match status" value="1"/>
</dbReference>
<dbReference type="EMBL" id="JBHSRI010000025">
    <property type="protein sequence ID" value="MFC6040625.1"/>
    <property type="molecule type" value="Genomic_DNA"/>
</dbReference>
<dbReference type="Gene3D" id="3.50.30.30">
    <property type="match status" value="1"/>
</dbReference>
<evidence type="ECO:0000259" key="2">
    <source>
        <dbReference type="Pfam" id="PF04389"/>
    </source>
</evidence>
<accession>A0ABW1L9F9</accession>
<name>A0ABW1L9F9_9BACL</name>
<reference evidence="4" key="1">
    <citation type="journal article" date="2019" name="Int. J. Syst. Evol. Microbiol.">
        <title>The Global Catalogue of Microorganisms (GCM) 10K type strain sequencing project: providing services to taxonomists for standard genome sequencing and annotation.</title>
        <authorList>
            <consortium name="The Broad Institute Genomics Platform"/>
            <consortium name="The Broad Institute Genome Sequencing Center for Infectious Disease"/>
            <person name="Wu L."/>
            <person name="Ma J."/>
        </authorList>
    </citation>
    <scope>NUCLEOTIDE SEQUENCE [LARGE SCALE GENOMIC DNA]</scope>
    <source>
        <strain evidence="4">CCUG 54527</strain>
    </source>
</reference>
<dbReference type="SUPFAM" id="SSF52025">
    <property type="entry name" value="PA domain"/>
    <property type="match status" value="1"/>
</dbReference>
<feature type="domain" description="PA" evidence="1">
    <location>
        <begin position="130"/>
        <end position="214"/>
    </location>
</feature>
<evidence type="ECO:0000313" key="3">
    <source>
        <dbReference type="EMBL" id="MFC6040625.1"/>
    </source>
</evidence>
<protein>
    <submittedName>
        <fullName evidence="3">M28 family peptidase</fullName>
    </submittedName>
</protein>
<evidence type="ECO:0000313" key="4">
    <source>
        <dbReference type="Proteomes" id="UP001596170"/>
    </source>
</evidence>
<gene>
    <name evidence="3" type="ORF">ACFPYN_14450</name>
</gene>
<dbReference type="SUPFAM" id="SSF53187">
    <property type="entry name" value="Zn-dependent exopeptidases"/>
    <property type="match status" value="1"/>
</dbReference>
<proteinExistence type="predicted"/>
<sequence length="448" mass="48877">MKNTIYKIVITAIIGLCVIAPIATFATFYTNSQDEKSTNFETKILQTIDDDLMYKHIKSLSKVPRVAGTKQEDEAVDYIKKQFNSYGYKTEVQTFTFNDYTAPHTIELTLDGFIQIGDPRALEYSVSGHVTGKVISAGLGKVDELQHLDLTGKIVLMKRGEISFKEKMLNVAAKGAAGVIFYNNAPGDILASLGEAHDSFIPAVLLTQTVGDNLLKHINQNPETHASLTIEGAKSNKNTSHNVIATIKPSNQNSKTHATHDIIVIGAHHDSVAGAPGANDNASGTAMTLELARIFQTIPSDTEIRFITFGAEELGLLGSNYYVDHLTDKEISRIVANFNLDMVGSKDAGKLILQTVDDKPNLVTELTQAASTQLNGKPTPVNQGDSSDHVPFAKVGIPAALFIHNPAEPWYHKPEDKIDKISKVKLQDVAEIVTLAVMNQTRIEHYAK</sequence>
<dbReference type="InterPro" id="IPR045175">
    <property type="entry name" value="M28_fam"/>
</dbReference>
<dbReference type="Pfam" id="PF02225">
    <property type="entry name" value="PA"/>
    <property type="match status" value="1"/>
</dbReference>